<sequence>MAVTHADLEPGRRSTDLSSKTGAFLIVLTILCGLLCFVLCLVAEATRSEVSWLGTGGKGREGKYECVYSGSGKTPLLFAAAAFVGLAIAMVVQHTYMLIAITKAPPSDPITWDPCSAPAKSLTWQAGFFFFTAWICFAIAEVLLLIGLGVESGHLKNWNRPGPTCLVLREGLFSAAGVFSLTTVFLAAGLYLTALRAQRLSQEQENVRREVLERSALYASPPRSPDNRMTTMARENPRTPETHTQQSVFVFSEAFSKQSNLV</sequence>
<keyword evidence="3" id="KW-0732">Signal</keyword>
<feature type="region of interest" description="Disordered" evidence="7">
    <location>
        <begin position="219"/>
        <end position="245"/>
    </location>
</feature>
<keyword evidence="5 8" id="KW-0472">Membrane</keyword>
<comment type="similarity">
    <text evidence="6">Belongs to the DESIGUAL family.</text>
</comment>
<accession>A0A6A1VPL2</accession>
<evidence type="ECO:0000256" key="8">
    <source>
        <dbReference type="SAM" id="Phobius"/>
    </source>
</evidence>
<evidence type="ECO:0000313" key="10">
    <source>
        <dbReference type="Proteomes" id="UP000516437"/>
    </source>
</evidence>
<dbReference type="AlphaFoldDB" id="A0A6A1VPL2"/>
<evidence type="ECO:0000256" key="7">
    <source>
        <dbReference type="SAM" id="MobiDB-lite"/>
    </source>
</evidence>
<dbReference type="InterPro" id="IPR052222">
    <property type="entry name" value="DESIGUAL"/>
</dbReference>
<organism evidence="9 10">
    <name type="scientific">Morella rubra</name>
    <name type="common">Chinese bayberry</name>
    <dbReference type="NCBI Taxonomy" id="262757"/>
    <lineage>
        <taxon>Eukaryota</taxon>
        <taxon>Viridiplantae</taxon>
        <taxon>Streptophyta</taxon>
        <taxon>Embryophyta</taxon>
        <taxon>Tracheophyta</taxon>
        <taxon>Spermatophyta</taxon>
        <taxon>Magnoliopsida</taxon>
        <taxon>eudicotyledons</taxon>
        <taxon>Gunneridae</taxon>
        <taxon>Pentapetalae</taxon>
        <taxon>rosids</taxon>
        <taxon>fabids</taxon>
        <taxon>Fagales</taxon>
        <taxon>Myricaceae</taxon>
        <taxon>Morella</taxon>
    </lineage>
</organism>
<keyword evidence="4 8" id="KW-1133">Transmembrane helix</keyword>
<dbReference type="PANTHER" id="PTHR31769">
    <property type="entry name" value="OS07G0462200 PROTEIN-RELATED"/>
    <property type="match status" value="1"/>
</dbReference>
<comment type="caution">
    <text evidence="9">The sequence shown here is derived from an EMBL/GenBank/DDBJ whole genome shotgun (WGS) entry which is preliminary data.</text>
</comment>
<evidence type="ECO:0000256" key="2">
    <source>
        <dbReference type="ARBA" id="ARBA00022692"/>
    </source>
</evidence>
<reference evidence="9 10" key="1">
    <citation type="journal article" date="2019" name="Plant Biotechnol. J.">
        <title>The red bayberry genome and genetic basis of sex determination.</title>
        <authorList>
            <person name="Jia H.M."/>
            <person name="Jia H.J."/>
            <person name="Cai Q.L."/>
            <person name="Wang Y."/>
            <person name="Zhao H.B."/>
            <person name="Yang W.F."/>
            <person name="Wang G.Y."/>
            <person name="Li Y.H."/>
            <person name="Zhan D.L."/>
            <person name="Shen Y.T."/>
            <person name="Niu Q.F."/>
            <person name="Chang L."/>
            <person name="Qiu J."/>
            <person name="Zhao L."/>
            <person name="Xie H.B."/>
            <person name="Fu W.Y."/>
            <person name="Jin J."/>
            <person name="Li X.W."/>
            <person name="Jiao Y."/>
            <person name="Zhou C.C."/>
            <person name="Tu T."/>
            <person name="Chai C.Y."/>
            <person name="Gao J.L."/>
            <person name="Fan L.J."/>
            <person name="van de Weg E."/>
            <person name="Wang J.Y."/>
            <person name="Gao Z.S."/>
        </authorList>
    </citation>
    <scope>NUCLEOTIDE SEQUENCE [LARGE SCALE GENOMIC DNA]</scope>
    <source>
        <tissue evidence="9">Leaves</tissue>
    </source>
</reference>
<keyword evidence="10" id="KW-1185">Reference proteome</keyword>
<keyword evidence="2 8" id="KW-0812">Transmembrane</keyword>
<evidence type="ECO:0000256" key="5">
    <source>
        <dbReference type="ARBA" id="ARBA00023136"/>
    </source>
</evidence>
<evidence type="ECO:0000256" key="1">
    <source>
        <dbReference type="ARBA" id="ARBA00004127"/>
    </source>
</evidence>
<dbReference type="GO" id="GO:0012505">
    <property type="term" value="C:endomembrane system"/>
    <property type="evidence" value="ECO:0007669"/>
    <property type="project" value="UniProtKB-SubCell"/>
</dbReference>
<proteinExistence type="inferred from homology"/>
<comment type="subcellular location">
    <subcellularLocation>
        <location evidence="1">Endomembrane system</location>
        <topology evidence="1">Multi-pass membrane protein</topology>
    </subcellularLocation>
</comment>
<feature type="transmembrane region" description="Helical" evidence="8">
    <location>
        <begin position="171"/>
        <end position="192"/>
    </location>
</feature>
<evidence type="ECO:0008006" key="11">
    <source>
        <dbReference type="Google" id="ProtNLM"/>
    </source>
</evidence>
<dbReference type="EMBL" id="RXIC02000023">
    <property type="protein sequence ID" value="KAB1213886.1"/>
    <property type="molecule type" value="Genomic_DNA"/>
</dbReference>
<name>A0A6A1VPL2_9ROSI</name>
<feature type="transmembrane region" description="Helical" evidence="8">
    <location>
        <begin position="128"/>
        <end position="150"/>
    </location>
</feature>
<dbReference type="Proteomes" id="UP000516437">
    <property type="component" value="Chromosome 5"/>
</dbReference>
<protein>
    <recommendedName>
        <fullName evidence="11">Transmembrane protein</fullName>
    </recommendedName>
</protein>
<evidence type="ECO:0000313" key="9">
    <source>
        <dbReference type="EMBL" id="KAB1213886.1"/>
    </source>
</evidence>
<dbReference type="Pfam" id="PF06749">
    <property type="entry name" value="DUF1218"/>
    <property type="match status" value="1"/>
</dbReference>
<evidence type="ECO:0000256" key="3">
    <source>
        <dbReference type="ARBA" id="ARBA00022729"/>
    </source>
</evidence>
<dbReference type="InterPro" id="IPR009606">
    <property type="entry name" value="DEAL/Modifying_wall_lignin1/2"/>
</dbReference>
<evidence type="ECO:0000256" key="6">
    <source>
        <dbReference type="ARBA" id="ARBA00029467"/>
    </source>
</evidence>
<evidence type="ECO:0000256" key="4">
    <source>
        <dbReference type="ARBA" id="ARBA00022989"/>
    </source>
</evidence>
<dbReference type="OrthoDB" id="1861835at2759"/>
<feature type="transmembrane region" description="Helical" evidence="8">
    <location>
        <begin position="76"/>
        <end position="99"/>
    </location>
</feature>
<feature type="transmembrane region" description="Helical" evidence="8">
    <location>
        <begin position="22"/>
        <end position="43"/>
    </location>
</feature>
<gene>
    <name evidence="9" type="ORF">CJ030_MR5G017149</name>
</gene>